<feature type="domain" description="Lipid/polyisoprenoid-binding YceI-like" evidence="2">
    <location>
        <begin position="36"/>
        <end position="200"/>
    </location>
</feature>
<dbReference type="KEGG" id="nao:Y958_22755"/>
<name>A0A248JYK9_9PROT</name>
<keyword evidence="1" id="KW-0732">Signal</keyword>
<dbReference type="PANTHER" id="PTHR34406">
    <property type="entry name" value="PROTEIN YCEI"/>
    <property type="match status" value="1"/>
</dbReference>
<evidence type="ECO:0000256" key="1">
    <source>
        <dbReference type="SAM" id="SignalP"/>
    </source>
</evidence>
<dbReference type="SUPFAM" id="SSF101874">
    <property type="entry name" value="YceI-like"/>
    <property type="match status" value="1"/>
</dbReference>
<proteinExistence type="predicted"/>
<sequence>MKRIPALLLAASLLAAAPATALAQATTDLSKVEGGHFTLDKSHAKVVFAITHFGFSTYYGAFPDLEGTLDFDPKAPAKSKLDVTINVKGLATANPKLDEHLNSPDFFDTAKFPTATFKTTKIEVTGATTGKITGDLTLHGVTKPVTLDASFHGGGSNPMTKAYVVGFDAKAQVKRSEFGVDKYVPYVGDEVELLISGEFDRAQ</sequence>
<evidence type="ECO:0000313" key="3">
    <source>
        <dbReference type="EMBL" id="ASG23792.1"/>
    </source>
</evidence>
<accession>A0A248JYK9</accession>
<gene>
    <name evidence="3" type="ORF">Y958_22755</name>
</gene>
<feature type="chain" id="PRO_5012331798" description="Lipid/polyisoprenoid-binding YceI-like domain-containing protein" evidence="1">
    <location>
        <begin position="24"/>
        <end position="203"/>
    </location>
</feature>
<dbReference type="InterPro" id="IPR007372">
    <property type="entry name" value="Lipid/polyisoprenoid-bd_YceI"/>
</dbReference>
<protein>
    <recommendedName>
        <fullName evidence="2">Lipid/polyisoprenoid-binding YceI-like domain-containing protein</fullName>
    </recommendedName>
</protein>
<organism evidence="3 4">
    <name type="scientific">Nitrospirillum viridazoti CBAmc</name>
    <dbReference type="NCBI Taxonomy" id="1441467"/>
    <lineage>
        <taxon>Bacteria</taxon>
        <taxon>Pseudomonadati</taxon>
        <taxon>Pseudomonadota</taxon>
        <taxon>Alphaproteobacteria</taxon>
        <taxon>Rhodospirillales</taxon>
        <taxon>Azospirillaceae</taxon>
        <taxon>Nitrospirillum</taxon>
        <taxon>Nitrospirillum viridazoti</taxon>
    </lineage>
</organism>
<feature type="signal peptide" evidence="1">
    <location>
        <begin position="1"/>
        <end position="23"/>
    </location>
</feature>
<evidence type="ECO:0000259" key="2">
    <source>
        <dbReference type="SMART" id="SM00867"/>
    </source>
</evidence>
<dbReference type="PANTHER" id="PTHR34406:SF1">
    <property type="entry name" value="PROTEIN YCEI"/>
    <property type="match status" value="1"/>
</dbReference>
<dbReference type="Proteomes" id="UP000197153">
    <property type="component" value="Chromosome 3"/>
</dbReference>
<evidence type="ECO:0000313" key="4">
    <source>
        <dbReference type="Proteomes" id="UP000197153"/>
    </source>
</evidence>
<reference evidence="3 4" key="1">
    <citation type="submission" date="2017-06" db="EMBL/GenBank/DDBJ databases">
        <title>Complete genome sequence of Nitrospirillum amazonense strain CBAmC, an endophytic nitrogen-fixing and plant growth-promoting bacterium, isolated from sugarcane.</title>
        <authorList>
            <person name="Schwab S."/>
            <person name="dos Santos Teixeira K.R."/>
            <person name="Simoes Araujo J.L."/>
            <person name="Soares Vidal M."/>
            <person name="Borges de Freitas H.R."/>
            <person name="Rivello Crivelaro A.L."/>
            <person name="Bueno de Camargo Nunes A."/>
            <person name="dos Santos C.M."/>
            <person name="Palmeira da Silva Rosa D."/>
            <person name="da Silva Padilha D."/>
            <person name="da Silva E."/>
            <person name="Araujo Terra L."/>
            <person name="Soares Mendes V."/>
            <person name="Farinelli L."/>
            <person name="Magalhaes Cruz L."/>
            <person name="Baldani J.I."/>
        </authorList>
    </citation>
    <scope>NUCLEOTIDE SEQUENCE [LARGE SCALE GENOMIC DNA]</scope>
    <source>
        <strain evidence="3 4">CBAmC</strain>
    </source>
</reference>
<dbReference type="RefSeq" id="WP_088874263.1">
    <property type="nucleotide sequence ID" value="NZ_CP022112.1"/>
</dbReference>
<dbReference type="AlphaFoldDB" id="A0A248JYK9"/>
<dbReference type="Pfam" id="PF04264">
    <property type="entry name" value="YceI"/>
    <property type="match status" value="1"/>
</dbReference>
<dbReference type="InterPro" id="IPR036761">
    <property type="entry name" value="TTHA0802/YceI-like_sf"/>
</dbReference>
<dbReference type="Gene3D" id="2.40.128.110">
    <property type="entry name" value="Lipid/polyisoprenoid-binding, YceI-like"/>
    <property type="match status" value="1"/>
</dbReference>
<dbReference type="EMBL" id="CP022112">
    <property type="protein sequence ID" value="ASG23792.1"/>
    <property type="molecule type" value="Genomic_DNA"/>
</dbReference>
<dbReference type="SMART" id="SM00867">
    <property type="entry name" value="YceI"/>
    <property type="match status" value="1"/>
</dbReference>
<keyword evidence="4" id="KW-1185">Reference proteome</keyword>